<comment type="caution">
    <text evidence="1">The sequence shown here is derived from an EMBL/GenBank/DDBJ whole genome shotgun (WGS) entry which is preliminary data.</text>
</comment>
<dbReference type="EMBL" id="JJMM01000004">
    <property type="protein sequence ID" value="KDR96217.1"/>
    <property type="molecule type" value="Genomic_DNA"/>
</dbReference>
<sequence length="58" mass="7098">MKWMTFFRFDKFKRRAQEKAPQKRKGDYGKVIYVDFAQKSVEQETSEEIQLEEAKRHV</sequence>
<proteinExistence type="predicted"/>
<keyword evidence="2" id="KW-1185">Reference proteome</keyword>
<evidence type="ECO:0000313" key="1">
    <source>
        <dbReference type="EMBL" id="KDR96217.1"/>
    </source>
</evidence>
<dbReference type="Proteomes" id="UP000027946">
    <property type="component" value="Unassembled WGS sequence"/>
</dbReference>
<dbReference type="STRING" id="1121324.CLIT_4c00540"/>
<organism evidence="1 2">
    <name type="scientific">Peptoclostridium litorale DSM 5388</name>
    <dbReference type="NCBI Taxonomy" id="1121324"/>
    <lineage>
        <taxon>Bacteria</taxon>
        <taxon>Bacillati</taxon>
        <taxon>Bacillota</taxon>
        <taxon>Clostridia</taxon>
        <taxon>Peptostreptococcales</taxon>
        <taxon>Peptoclostridiaceae</taxon>
        <taxon>Peptoclostridium</taxon>
    </lineage>
</organism>
<dbReference type="RefSeq" id="WP_159434311.1">
    <property type="nucleotide sequence ID" value="NZ_FSRH01000009.1"/>
</dbReference>
<dbReference type="AlphaFoldDB" id="A0A069RPW2"/>
<name>A0A069RPW2_PEPLI</name>
<protein>
    <submittedName>
        <fullName evidence="1">Uncharacterized protein</fullName>
    </submittedName>
</protein>
<gene>
    <name evidence="1" type="ORF">CLIT_4c00540</name>
</gene>
<reference evidence="1 2" key="1">
    <citation type="submission" date="2014-03" db="EMBL/GenBank/DDBJ databases">
        <title>Genome sequence of Clostridium litorale W6, DSM 5388.</title>
        <authorList>
            <person name="Poehlein A."/>
            <person name="Jagirdar A."/>
            <person name="Khonsari B."/>
            <person name="Chibani C.M."/>
            <person name="Gutierrez Gutierrez D.A."/>
            <person name="Davydova E."/>
            <person name="Alghaithi H.S."/>
            <person name="Nair K.P."/>
            <person name="Dhamotharan K."/>
            <person name="Chandran L."/>
            <person name="G W."/>
            <person name="Daniel R."/>
        </authorList>
    </citation>
    <scope>NUCLEOTIDE SEQUENCE [LARGE SCALE GENOMIC DNA]</scope>
    <source>
        <strain evidence="1 2">W6</strain>
    </source>
</reference>
<evidence type="ECO:0000313" key="2">
    <source>
        <dbReference type="Proteomes" id="UP000027946"/>
    </source>
</evidence>
<accession>A0A069RPW2</accession>